<keyword evidence="4" id="KW-1185">Reference proteome</keyword>
<feature type="signal peptide" evidence="2">
    <location>
        <begin position="1"/>
        <end position="21"/>
    </location>
</feature>
<accession>A0ABS1D3K0</accession>
<feature type="chain" id="PRO_5045480384" evidence="2">
    <location>
        <begin position="22"/>
        <end position="323"/>
    </location>
</feature>
<dbReference type="PANTHER" id="PTHR42928">
    <property type="entry name" value="TRICARBOXYLATE-BINDING PROTEIN"/>
    <property type="match status" value="1"/>
</dbReference>
<evidence type="ECO:0000256" key="1">
    <source>
        <dbReference type="ARBA" id="ARBA00006987"/>
    </source>
</evidence>
<reference evidence="3 4" key="1">
    <citation type="journal article" date="2020" name="Microorganisms">
        <title>Osmotic Adaptation and Compatible Solute Biosynthesis of Phototrophic Bacteria as Revealed from Genome Analyses.</title>
        <authorList>
            <person name="Imhoff J.F."/>
            <person name="Rahn T."/>
            <person name="Kunzel S."/>
            <person name="Keller A."/>
            <person name="Neulinger S.C."/>
        </authorList>
    </citation>
    <scope>NUCLEOTIDE SEQUENCE [LARGE SCALE GENOMIC DNA]</scope>
    <source>
        <strain evidence="3 4">DSM 15382</strain>
    </source>
</reference>
<gene>
    <name evidence="3" type="ORF">CKO45_23550</name>
</gene>
<sequence>MFRRRALLGVPPLLLPALAAAQAPEGFPARAITVVSGYAPGGVTDITSRAVADRMGRELGVPMVVENRAGAATSVASTAVAQARPDGYSVLMGTSTLAINPALQPNLTPREPLKELAPVGMVFRTAFVLHVHPALPVQDTAGLIAWCRANPGKLNFGSSGTGAVNHLAQALFAQRAGIEVTHIPYRGGAPALLDLRAGRIQAMFQAVLEALPSLQDKGTRGLAISSAERSALLPDLPPVAAALPGFDVVFWQGLFAPSGTPAPVLARLEAALAAATRDPALQARMAESGVVIAPGDAAALRRLLEEETAMWGGLIRAADIRPD</sequence>
<dbReference type="Gene3D" id="3.40.190.150">
    <property type="entry name" value="Bordetella uptake gene, domain 1"/>
    <property type="match status" value="1"/>
</dbReference>
<comment type="similarity">
    <text evidence="1">Belongs to the UPF0065 (bug) family.</text>
</comment>
<dbReference type="RefSeq" id="WP_133221942.1">
    <property type="nucleotide sequence ID" value="NZ_NRSG01000263.1"/>
</dbReference>
<dbReference type="PIRSF" id="PIRSF017082">
    <property type="entry name" value="YflP"/>
    <property type="match status" value="1"/>
</dbReference>
<dbReference type="PANTHER" id="PTHR42928:SF5">
    <property type="entry name" value="BLR1237 PROTEIN"/>
    <property type="match status" value="1"/>
</dbReference>
<dbReference type="InterPro" id="IPR042100">
    <property type="entry name" value="Bug_dom1"/>
</dbReference>
<dbReference type="Gene3D" id="3.40.190.10">
    <property type="entry name" value="Periplasmic binding protein-like II"/>
    <property type="match status" value="1"/>
</dbReference>
<dbReference type="InterPro" id="IPR005064">
    <property type="entry name" value="BUG"/>
</dbReference>
<keyword evidence="2" id="KW-0732">Signal</keyword>
<name>A0ABS1D3K0_9PROT</name>
<evidence type="ECO:0000313" key="3">
    <source>
        <dbReference type="EMBL" id="MBK1661190.1"/>
    </source>
</evidence>
<protein>
    <submittedName>
        <fullName evidence="3">Transporter</fullName>
    </submittedName>
</protein>
<dbReference type="EMBL" id="NRSG01000263">
    <property type="protein sequence ID" value="MBK1661190.1"/>
    <property type="molecule type" value="Genomic_DNA"/>
</dbReference>
<evidence type="ECO:0000256" key="2">
    <source>
        <dbReference type="SAM" id="SignalP"/>
    </source>
</evidence>
<dbReference type="Pfam" id="PF03401">
    <property type="entry name" value="TctC"/>
    <property type="match status" value="1"/>
</dbReference>
<evidence type="ECO:0000313" key="4">
    <source>
        <dbReference type="Proteomes" id="UP000697995"/>
    </source>
</evidence>
<organism evidence="3 4">
    <name type="scientific">Paracraurococcus ruber</name>
    <dbReference type="NCBI Taxonomy" id="77675"/>
    <lineage>
        <taxon>Bacteria</taxon>
        <taxon>Pseudomonadati</taxon>
        <taxon>Pseudomonadota</taxon>
        <taxon>Alphaproteobacteria</taxon>
        <taxon>Acetobacterales</taxon>
        <taxon>Roseomonadaceae</taxon>
        <taxon>Paracraurococcus</taxon>
    </lineage>
</organism>
<proteinExistence type="inferred from homology"/>
<dbReference type="SUPFAM" id="SSF53850">
    <property type="entry name" value="Periplasmic binding protein-like II"/>
    <property type="match status" value="1"/>
</dbReference>
<dbReference type="Proteomes" id="UP000697995">
    <property type="component" value="Unassembled WGS sequence"/>
</dbReference>
<comment type="caution">
    <text evidence="3">The sequence shown here is derived from an EMBL/GenBank/DDBJ whole genome shotgun (WGS) entry which is preliminary data.</text>
</comment>